<evidence type="ECO:0000313" key="1">
    <source>
        <dbReference type="EMBL" id="MCD5310801.1"/>
    </source>
</evidence>
<proteinExistence type="predicted"/>
<name>A0A9X1NBM4_9ACTN</name>
<comment type="caution">
    <text evidence="1">The sequence shown here is derived from an EMBL/GenBank/DDBJ whole genome shotgun (WGS) entry which is preliminary data.</text>
</comment>
<organism evidence="1 2">
    <name type="scientific">Kineosporia babensis</name>
    <dbReference type="NCBI Taxonomy" id="499548"/>
    <lineage>
        <taxon>Bacteria</taxon>
        <taxon>Bacillati</taxon>
        <taxon>Actinomycetota</taxon>
        <taxon>Actinomycetes</taxon>
        <taxon>Kineosporiales</taxon>
        <taxon>Kineosporiaceae</taxon>
        <taxon>Kineosporia</taxon>
    </lineage>
</organism>
<reference evidence="1" key="1">
    <citation type="submission" date="2021-11" db="EMBL/GenBank/DDBJ databases">
        <title>Streptomyces corallinus and Kineosporia corallina sp. nov., two new coral-derived marine actinobacteria.</title>
        <authorList>
            <person name="Buangrab K."/>
            <person name="Sutthacheep M."/>
            <person name="Yeemin T."/>
            <person name="Harunari E."/>
            <person name="Igarashi Y."/>
            <person name="Sripreechasak P."/>
            <person name="Kanchanasin P."/>
            <person name="Tanasupawat S."/>
            <person name="Phongsopitanun W."/>
        </authorList>
    </citation>
    <scope>NUCLEOTIDE SEQUENCE</scope>
    <source>
        <strain evidence="1">JCM 31032</strain>
    </source>
</reference>
<gene>
    <name evidence="1" type="ORF">LR394_07840</name>
</gene>
<protein>
    <submittedName>
        <fullName evidence="1">Uncharacterized protein</fullName>
    </submittedName>
</protein>
<sequence length="179" mass="17594">MPAKTYLQQVAGRLKQMPFTTVSTGAANGGDGVGLGDDGKLHQSLLPDGYAPATWTGVASEAIAAGRLVNIYPDTVGGQPVTRARLADASAAGKRAWGYAQQGASAGSPVTVWFGGANSAVSGLTPGGDVFLSATTPGGVTSTAPSGASQVVQRVGVAGSATAFMFSAGLEIELAPAAA</sequence>
<dbReference type="AlphaFoldDB" id="A0A9X1NBM4"/>
<dbReference type="EMBL" id="JAJOMB010000003">
    <property type="protein sequence ID" value="MCD5310801.1"/>
    <property type="molecule type" value="Genomic_DNA"/>
</dbReference>
<dbReference type="Proteomes" id="UP001138997">
    <property type="component" value="Unassembled WGS sequence"/>
</dbReference>
<dbReference type="RefSeq" id="WP_231439977.1">
    <property type="nucleotide sequence ID" value="NZ_JAJOMB010000003.1"/>
</dbReference>
<keyword evidence="2" id="KW-1185">Reference proteome</keyword>
<evidence type="ECO:0000313" key="2">
    <source>
        <dbReference type="Proteomes" id="UP001138997"/>
    </source>
</evidence>
<accession>A0A9X1NBM4</accession>